<sequence>MSHRNRILAAACAVAAVLAIPVFGAASAPGQAQAEQVITVFGTRGQFTLPGAPTVGATFLAGGELADARKAPVGRAVSSCTLAEISTAVPPVLTAHCSTVFRLDGGDIHMSSLREYANGTFKNTTFAVTGGTGEYSAARGQTRAVLADSKAVVYRFDVTLID</sequence>
<evidence type="ECO:0008006" key="4">
    <source>
        <dbReference type="Google" id="ProtNLM"/>
    </source>
</evidence>
<dbReference type="AlphaFoldDB" id="A0A918G243"/>
<dbReference type="RefSeq" id="WP_189208478.1">
    <property type="nucleotide sequence ID" value="NZ_BMRB01000001.1"/>
</dbReference>
<dbReference type="Proteomes" id="UP000660680">
    <property type="component" value="Unassembled WGS sequence"/>
</dbReference>
<feature type="chain" id="PRO_5037908315" description="Dirigent-like protein" evidence="1">
    <location>
        <begin position="35"/>
        <end position="162"/>
    </location>
</feature>
<proteinExistence type="predicted"/>
<accession>A0A918G243</accession>
<evidence type="ECO:0000256" key="1">
    <source>
        <dbReference type="SAM" id="SignalP"/>
    </source>
</evidence>
<reference evidence="2" key="2">
    <citation type="submission" date="2020-09" db="EMBL/GenBank/DDBJ databases">
        <authorList>
            <person name="Sun Q."/>
            <person name="Ohkuma M."/>
        </authorList>
    </citation>
    <scope>NUCLEOTIDE SEQUENCE</scope>
    <source>
        <strain evidence="2">JCM 3276</strain>
    </source>
</reference>
<dbReference type="EMBL" id="BMRB01000001">
    <property type="protein sequence ID" value="GGS14599.1"/>
    <property type="molecule type" value="Genomic_DNA"/>
</dbReference>
<dbReference type="InterPro" id="IPR044859">
    <property type="entry name" value="Allene_oxi_cyc_Dirigent"/>
</dbReference>
<evidence type="ECO:0000313" key="2">
    <source>
        <dbReference type="EMBL" id="GGS14599.1"/>
    </source>
</evidence>
<dbReference type="Gene3D" id="2.40.480.10">
    <property type="entry name" value="Allene oxide cyclase-like"/>
    <property type="match status" value="1"/>
</dbReference>
<gene>
    <name evidence="2" type="ORF">GCM10010171_03130</name>
</gene>
<organism evidence="2 3">
    <name type="scientific">Actinokineospora fastidiosa</name>
    <dbReference type="NCBI Taxonomy" id="1816"/>
    <lineage>
        <taxon>Bacteria</taxon>
        <taxon>Bacillati</taxon>
        <taxon>Actinomycetota</taxon>
        <taxon>Actinomycetes</taxon>
        <taxon>Pseudonocardiales</taxon>
        <taxon>Pseudonocardiaceae</taxon>
        <taxon>Actinokineospora</taxon>
    </lineage>
</organism>
<name>A0A918G243_9PSEU</name>
<feature type="signal peptide" evidence="1">
    <location>
        <begin position="1"/>
        <end position="34"/>
    </location>
</feature>
<keyword evidence="3" id="KW-1185">Reference proteome</keyword>
<keyword evidence="1" id="KW-0732">Signal</keyword>
<evidence type="ECO:0000313" key="3">
    <source>
        <dbReference type="Proteomes" id="UP000660680"/>
    </source>
</evidence>
<comment type="caution">
    <text evidence="2">The sequence shown here is derived from an EMBL/GenBank/DDBJ whole genome shotgun (WGS) entry which is preliminary data.</text>
</comment>
<reference evidence="2" key="1">
    <citation type="journal article" date="2014" name="Int. J. Syst. Evol. Microbiol.">
        <title>Complete genome sequence of Corynebacterium casei LMG S-19264T (=DSM 44701T), isolated from a smear-ripened cheese.</title>
        <authorList>
            <consortium name="US DOE Joint Genome Institute (JGI-PGF)"/>
            <person name="Walter F."/>
            <person name="Albersmeier A."/>
            <person name="Kalinowski J."/>
            <person name="Ruckert C."/>
        </authorList>
    </citation>
    <scope>NUCLEOTIDE SEQUENCE</scope>
    <source>
        <strain evidence="2">JCM 3276</strain>
    </source>
</reference>
<protein>
    <recommendedName>
        <fullName evidence="4">Dirigent-like protein</fullName>
    </recommendedName>
</protein>